<comment type="caution">
    <text evidence="9">The sequence shown here is derived from an EMBL/GenBank/DDBJ whole genome shotgun (WGS) entry which is preliminary data.</text>
</comment>
<dbReference type="EC" id="2.7.13.3" evidence="2"/>
<dbReference type="PRINTS" id="PR00344">
    <property type="entry name" value="BCTRLSENSOR"/>
</dbReference>
<feature type="transmembrane region" description="Helical" evidence="7">
    <location>
        <begin position="170"/>
        <end position="191"/>
    </location>
</feature>
<name>A0A8I0DU04_9FIRM</name>
<protein>
    <recommendedName>
        <fullName evidence="2">histidine kinase</fullName>
        <ecNumber evidence="2">2.7.13.3</ecNumber>
    </recommendedName>
</protein>
<dbReference type="Gene3D" id="1.10.287.130">
    <property type="match status" value="1"/>
</dbReference>
<dbReference type="SUPFAM" id="SSF55874">
    <property type="entry name" value="ATPase domain of HSP90 chaperone/DNA topoisomerase II/histidine kinase"/>
    <property type="match status" value="1"/>
</dbReference>
<dbReference type="InterPro" id="IPR036097">
    <property type="entry name" value="HisK_dim/P_sf"/>
</dbReference>
<accession>A0A8I0DU04</accession>
<dbReference type="CDD" id="cd00082">
    <property type="entry name" value="HisKA"/>
    <property type="match status" value="1"/>
</dbReference>
<dbReference type="AlphaFoldDB" id="A0A8I0DU04"/>
<dbReference type="Pfam" id="PF00512">
    <property type="entry name" value="HisKA"/>
    <property type="match status" value="1"/>
</dbReference>
<dbReference type="CDD" id="cd00075">
    <property type="entry name" value="HATPase"/>
    <property type="match status" value="1"/>
</dbReference>
<feature type="domain" description="Histidine kinase" evidence="8">
    <location>
        <begin position="211"/>
        <end position="423"/>
    </location>
</feature>
<dbReference type="SUPFAM" id="SSF47384">
    <property type="entry name" value="Homodimeric domain of signal transducing histidine kinase"/>
    <property type="match status" value="1"/>
</dbReference>
<evidence type="ECO:0000256" key="7">
    <source>
        <dbReference type="SAM" id="Phobius"/>
    </source>
</evidence>
<keyword evidence="6" id="KW-0902">Two-component regulatory system</keyword>
<evidence type="ECO:0000259" key="8">
    <source>
        <dbReference type="PROSITE" id="PS50109"/>
    </source>
</evidence>
<dbReference type="InterPro" id="IPR003661">
    <property type="entry name" value="HisK_dim/P_dom"/>
</dbReference>
<evidence type="ECO:0000256" key="1">
    <source>
        <dbReference type="ARBA" id="ARBA00000085"/>
    </source>
</evidence>
<evidence type="ECO:0000256" key="3">
    <source>
        <dbReference type="ARBA" id="ARBA00022553"/>
    </source>
</evidence>
<evidence type="ECO:0000256" key="4">
    <source>
        <dbReference type="ARBA" id="ARBA00022679"/>
    </source>
</evidence>
<keyword evidence="7" id="KW-1133">Transmembrane helix</keyword>
<dbReference type="InterPro" id="IPR004358">
    <property type="entry name" value="Sig_transdc_His_kin-like_C"/>
</dbReference>
<dbReference type="PANTHER" id="PTHR43711">
    <property type="entry name" value="TWO-COMPONENT HISTIDINE KINASE"/>
    <property type="match status" value="1"/>
</dbReference>
<keyword evidence="4" id="KW-0808">Transferase</keyword>
<dbReference type="Proteomes" id="UP000615234">
    <property type="component" value="Unassembled WGS sequence"/>
</dbReference>
<keyword evidence="7" id="KW-0472">Membrane</keyword>
<dbReference type="Pfam" id="PF02518">
    <property type="entry name" value="HATPase_c"/>
    <property type="match status" value="1"/>
</dbReference>
<keyword evidence="5 9" id="KW-0418">Kinase</keyword>
<evidence type="ECO:0000256" key="6">
    <source>
        <dbReference type="ARBA" id="ARBA00023012"/>
    </source>
</evidence>
<evidence type="ECO:0000256" key="2">
    <source>
        <dbReference type="ARBA" id="ARBA00012438"/>
    </source>
</evidence>
<dbReference type="PROSITE" id="PS50109">
    <property type="entry name" value="HIS_KIN"/>
    <property type="match status" value="1"/>
</dbReference>
<evidence type="ECO:0000313" key="10">
    <source>
        <dbReference type="Proteomes" id="UP000615234"/>
    </source>
</evidence>
<dbReference type="PANTHER" id="PTHR43711:SF1">
    <property type="entry name" value="HISTIDINE KINASE 1"/>
    <property type="match status" value="1"/>
</dbReference>
<dbReference type="Gene3D" id="3.30.565.10">
    <property type="entry name" value="Histidine kinase-like ATPase, C-terminal domain"/>
    <property type="match status" value="1"/>
</dbReference>
<dbReference type="InterPro" id="IPR003594">
    <property type="entry name" value="HATPase_dom"/>
</dbReference>
<keyword evidence="10" id="KW-1185">Reference proteome</keyword>
<dbReference type="InterPro" id="IPR050736">
    <property type="entry name" value="Sensor_HK_Regulatory"/>
</dbReference>
<dbReference type="SMART" id="SM00388">
    <property type="entry name" value="HisKA"/>
    <property type="match status" value="1"/>
</dbReference>
<proteinExistence type="predicted"/>
<comment type="catalytic activity">
    <reaction evidence="1">
        <text>ATP + protein L-histidine = ADP + protein N-phospho-L-histidine.</text>
        <dbReference type="EC" id="2.7.13.3"/>
    </reaction>
</comment>
<keyword evidence="3" id="KW-0597">Phosphoprotein</keyword>
<gene>
    <name evidence="9" type="ORF">H8S09_01700</name>
</gene>
<sequence>MIEQLRKKLTVFLSSVITMILATMSILLFYAVVQEYSNSTYASYSKDTNLLYSYLNQTNIIDMNILNEYNTKNLNIDILRNDKKVLSTEAFKESKAILQSASPYMQSEYWDDYYSTINKGDSHRRFYTVRYDHTDYWNSYSIINIGGTYYTIHTVYNNALISAYKIKMSILFLIVTVIAIILLSIVSYFFMKKILIPVNEAYQKQDLFIAVASHELKTPLAIIKSCLNGLSGNHLSPADKDYLSTADRECNRITDMINNLLTFADIKKSGRENFKDTQPEDIIIECYDRFEPVAIQKNLDLIVSLPDDPLPLCCMDKDRILQCISILVDNAISCTTNGHVSLSVSTQNKRLCYTVADTGPGISDEDKPHIFETFYSKRNNHKTHFGLGLSIAKSIADLHSAELTVSDNSPQGSVFSLTWNYSLPPYTGKPPLLP</sequence>
<evidence type="ECO:0000256" key="5">
    <source>
        <dbReference type="ARBA" id="ARBA00022777"/>
    </source>
</evidence>
<organism evidence="9 10">
    <name type="scientific">Coprococcus hominis</name>
    <name type="common">ex Liu et al. 2022</name>
    <dbReference type="NCBI Taxonomy" id="2763039"/>
    <lineage>
        <taxon>Bacteria</taxon>
        <taxon>Bacillati</taxon>
        <taxon>Bacillota</taxon>
        <taxon>Clostridia</taxon>
        <taxon>Lachnospirales</taxon>
        <taxon>Lachnospiraceae</taxon>
        <taxon>Coprococcus</taxon>
    </lineage>
</organism>
<evidence type="ECO:0000313" key="9">
    <source>
        <dbReference type="EMBL" id="MBC5661616.1"/>
    </source>
</evidence>
<dbReference type="InterPro" id="IPR005467">
    <property type="entry name" value="His_kinase_dom"/>
</dbReference>
<dbReference type="RefSeq" id="WP_118615172.1">
    <property type="nucleotide sequence ID" value="NZ_JACOOX010000001.1"/>
</dbReference>
<reference evidence="9 10" key="1">
    <citation type="submission" date="2020-08" db="EMBL/GenBank/DDBJ databases">
        <title>Genome public.</title>
        <authorList>
            <person name="Liu C."/>
            <person name="Sun Q."/>
        </authorList>
    </citation>
    <scope>NUCLEOTIDE SEQUENCE [LARGE SCALE GENOMIC DNA]</scope>
    <source>
        <strain evidence="9 10">NSJ-10</strain>
    </source>
</reference>
<dbReference type="GO" id="GO:0000155">
    <property type="term" value="F:phosphorelay sensor kinase activity"/>
    <property type="evidence" value="ECO:0007669"/>
    <property type="project" value="InterPro"/>
</dbReference>
<keyword evidence="7" id="KW-0812">Transmembrane</keyword>
<dbReference type="SMART" id="SM00387">
    <property type="entry name" value="HATPase_c"/>
    <property type="match status" value="1"/>
</dbReference>
<dbReference type="EMBL" id="JACOOX010000001">
    <property type="protein sequence ID" value="MBC5661616.1"/>
    <property type="molecule type" value="Genomic_DNA"/>
</dbReference>
<dbReference type="InterPro" id="IPR036890">
    <property type="entry name" value="HATPase_C_sf"/>
</dbReference>
<feature type="transmembrane region" description="Helical" evidence="7">
    <location>
        <begin position="12"/>
        <end position="33"/>
    </location>
</feature>